<dbReference type="InterPro" id="IPR050090">
    <property type="entry name" value="Tyrosine_recombinase_XerCD"/>
</dbReference>
<evidence type="ECO:0000313" key="9">
    <source>
        <dbReference type="EMBL" id="AKG05351.1"/>
    </source>
</evidence>
<evidence type="ECO:0000256" key="3">
    <source>
        <dbReference type="ARBA" id="ARBA00023125"/>
    </source>
</evidence>
<dbReference type="PANTHER" id="PTHR30349:SF64">
    <property type="entry name" value="PROPHAGE INTEGRASE INTD-RELATED"/>
    <property type="match status" value="1"/>
</dbReference>
<comment type="similarity">
    <text evidence="1">Belongs to the 'phage' integrase family.</text>
</comment>
<dbReference type="InterPro" id="IPR044068">
    <property type="entry name" value="CB"/>
</dbReference>
<dbReference type="PROSITE" id="PS51898">
    <property type="entry name" value="TYR_RECOMBINASE"/>
    <property type="match status" value="1"/>
</dbReference>
<dbReference type="EMBL" id="CP011361">
    <property type="protein sequence ID" value="AKG05351.1"/>
    <property type="molecule type" value="Genomic_DNA"/>
</dbReference>
<dbReference type="InterPro" id="IPR004107">
    <property type="entry name" value="Integrase_SAM-like_N"/>
</dbReference>
<protein>
    <submittedName>
        <fullName evidence="9">Site-specific integrase</fullName>
    </submittedName>
</protein>
<dbReference type="SUPFAM" id="SSF56349">
    <property type="entry name" value="DNA breaking-rejoining enzymes"/>
    <property type="match status" value="1"/>
</dbReference>
<dbReference type="Proteomes" id="UP000092654">
    <property type="component" value="Chromosome"/>
</dbReference>
<dbReference type="InterPro" id="IPR013762">
    <property type="entry name" value="Integrase-like_cat_sf"/>
</dbReference>
<dbReference type="InterPro" id="IPR010998">
    <property type="entry name" value="Integrase_recombinase_N"/>
</dbReference>
<reference evidence="10" key="1">
    <citation type="submission" date="2015-06" db="EMBL/GenBank/DDBJ databases">
        <title>Salimicrobium jeotgali MJ3, isolated from Myulchi jeot, a traditional Korean fermented seafood.</title>
        <authorList>
            <person name="Kim K.H."/>
            <person name="Jeon C.O."/>
            <person name="Jin H.M."/>
        </authorList>
    </citation>
    <scope>NUCLEOTIDE SEQUENCE [LARGE SCALE GENOMIC DNA]</scope>
    <source>
        <strain evidence="10">MJ3</strain>
    </source>
</reference>
<organism evidence="9 10">
    <name type="scientific">Salimicrobium jeotgali</name>
    <dbReference type="NCBI Taxonomy" id="1230341"/>
    <lineage>
        <taxon>Bacteria</taxon>
        <taxon>Bacillati</taxon>
        <taxon>Bacillota</taxon>
        <taxon>Bacilli</taxon>
        <taxon>Bacillales</taxon>
        <taxon>Bacillaceae</taxon>
        <taxon>Salimicrobium</taxon>
    </lineage>
</organism>
<sequence>MIKQGGIIVANFRKRGAKWYFQIYLGDDPITGKKKFSSKGGFQTKKEAQLAAAEIEKEVYENSYVKEQDTKFQDFTLEWIKIYSESAKVSSVRNRKHNLDHLNRFFGHKKIKEISRKQYQAMLTSLHKEGYAFNTLDGIHSTGRMVFKKAVEFHIIKDSPCEFAKIPRKVETVEDVENNKGEIKFMEKPELIRFLKAAKENGIDKDFPMFLTLAYSGLRIGELMALKWTDIDMARETLRVTKTYYNPSNRTKEYQLLTPKTKGSIRTIKMDPDVIEVLKKHKVHQEELISNGYYNQFDFVFAKEINNPGYPEFLKTVNTRMQRLMKIIGIDKNLTPHSLRHTHTSLLIEAGVGIKEIQQRLGHGDINTTMNIYAHITENMEEKASQKFSELMRGSLDL</sequence>
<dbReference type="Pfam" id="PF00589">
    <property type="entry name" value="Phage_integrase"/>
    <property type="match status" value="1"/>
</dbReference>
<dbReference type="Pfam" id="PF14657">
    <property type="entry name" value="Arm-DNA-bind_4"/>
    <property type="match status" value="1"/>
</dbReference>
<accession>A0AAC8PSW2</accession>
<keyword evidence="2" id="KW-0229">DNA integration</keyword>
<dbReference type="PROSITE" id="PS51900">
    <property type="entry name" value="CB"/>
    <property type="match status" value="1"/>
</dbReference>
<keyword evidence="3 5" id="KW-0238">DNA-binding</keyword>
<dbReference type="Gene3D" id="1.10.443.10">
    <property type="entry name" value="Intergrase catalytic core"/>
    <property type="match status" value="1"/>
</dbReference>
<feature type="domain" description="Core-binding (CB)" evidence="8">
    <location>
        <begin position="70"/>
        <end position="151"/>
    </location>
</feature>
<evidence type="ECO:0000259" key="7">
    <source>
        <dbReference type="PROSITE" id="PS51898"/>
    </source>
</evidence>
<dbReference type="GO" id="GO:0006310">
    <property type="term" value="P:DNA recombination"/>
    <property type="evidence" value="ECO:0007669"/>
    <property type="project" value="UniProtKB-KW"/>
</dbReference>
<evidence type="ECO:0000256" key="6">
    <source>
        <dbReference type="SAM" id="Coils"/>
    </source>
</evidence>
<dbReference type="InterPro" id="IPR002104">
    <property type="entry name" value="Integrase_catalytic"/>
</dbReference>
<keyword evidence="6" id="KW-0175">Coiled coil</keyword>
<dbReference type="PANTHER" id="PTHR30349">
    <property type="entry name" value="PHAGE INTEGRASE-RELATED"/>
    <property type="match status" value="1"/>
</dbReference>
<feature type="coiled-coil region" evidence="6">
    <location>
        <begin position="43"/>
        <end position="70"/>
    </location>
</feature>
<name>A0AAC8PSW2_9BACI</name>
<keyword evidence="4" id="KW-0233">DNA recombination</keyword>
<dbReference type="KEGG" id="sje:AAV35_011555"/>
<evidence type="ECO:0000256" key="5">
    <source>
        <dbReference type="PROSITE-ProRule" id="PRU01248"/>
    </source>
</evidence>
<dbReference type="AlphaFoldDB" id="A0AAC8PSW2"/>
<evidence type="ECO:0000313" key="10">
    <source>
        <dbReference type="Proteomes" id="UP000092654"/>
    </source>
</evidence>
<dbReference type="GO" id="GO:0015074">
    <property type="term" value="P:DNA integration"/>
    <property type="evidence" value="ECO:0007669"/>
    <property type="project" value="UniProtKB-KW"/>
</dbReference>
<evidence type="ECO:0000259" key="8">
    <source>
        <dbReference type="PROSITE" id="PS51900"/>
    </source>
</evidence>
<evidence type="ECO:0000256" key="1">
    <source>
        <dbReference type="ARBA" id="ARBA00008857"/>
    </source>
</evidence>
<proteinExistence type="inferred from homology"/>
<gene>
    <name evidence="9" type="ORF">AAV35_011555</name>
</gene>
<dbReference type="InterPro" id="IPR028259">
    <property type="entry name" value="AP2-like_int_N"/>
</dbReference>
<dbReference type="Pfam" id="PF14659">
    <property type="entry name" value="Phage_int_SAM_3"/>
    <property type="match status" value="1"/>
</dbReference>
<dbReference type="GO" id="GO:0003677">
    <property type="term" value="F:DNA binding"/>
    <property type="evidence" value="ECO:0007669"/>
    <property type="project" value="UniProtKB-UniRule"/>
</dbReference>
<dbReference type="Gene3D" id="1.10.150.130">
    <property type="match status" value="1"/>
</dbReference>
<dbReference type="InterPro" id="IPR011010">
    <property type="entry name" value="DNA_brk_join_enz"/>
</dbReference>
<evidence type="ECO:0000256" key="4">
    <source>
        <dbReference type="ARBA" id="ARBA00023172"/>
    </source>
</evidence>
<evidence type="ECO:0000256" key="2">
    <source>
        <dbReference type="ARBA" id="ARBA00022908"/>
    </source>
</evidence>
<feature type="domain" description="Tyr recombinase" evidence="7">
    <location>
        <begin position="181"/>
        <end position="386"/>
    </location>
</feature>
<dbReference type="CDD" id="cd01189">
    <property type="entry name" value="INT_ICEBs1_C_like"/>
    <property type="match status" value="1"/>
</dbReference>